<evidence type="ECO:0000313" key="1">
    <source>
        <dbReference type="EMBL" id="GAA95356.1"/>
    </source>
</evidence>
<sequence length="135" mass="14709">MLRPLTCPSLLRSTSRRFVGSKVTFCAHTPGSDHLFEIECADADPELGFIGRATCARHCRLASEPGQVVFNRFYGVSICGGIALEQHQRSIFMKASATHAGSNLAIDGYDCDLPSIEPHIACETFTLPVSRSVYC</sequence>
<gene>
    <name evidence="1" type="primary">Mo02013</name>
    <name evidence="1" type="ORF">E5Q_02013</name>
</gene>
<organism evidence="1 2">
    <name type="scientific">Mixia osmundae (strain CBS 9802 / IAM 14324 / JCM 22182 / KY 12970)</name>
    <dbReference type="NCBI Taxonomy" id="764103"/>
    <lineage>
        <taxon>Eukaryota</taxon>
        <taxon>Fungi</taxon>
        <taxon>Dikarya</taxon>
        <taxon>Basidiomycota</taxon>
        <taxon>Pucciniomycotina</taxon>
        <taxon>Mixiomycetes</taxon>
        <taxon>Mixiales</taxon>
        <taxon>Mixiaceae</taxon>
        <taxon>Mixia</taxon>
    </lineage>
</organism>
<reference evidence="1 2" key="1">
    <citation type="journal article" date="2011" name="J. Gen. Appl. Microbiol.">
        <title>Draft genome sequencing of the enigmatic basidiomycete Mixia osmundae.</title>
        <authorList>
            <person name="Nishida H."/>
            <person name="Nagatsuka Y."/>
            <person name="Sugiyama J."/>
        </authorList>
    </citation>
    <scope>NUCLEOTIDE SEQUENCE [LARGE SCALE GENOMIC DNA]</scope>
    <source>
        <strain evidence="2">CBS 9802 / IAM 14324 / JCM 22182 / KY 12970</strain>
    </source>
</reference>
<dbReference type="AlphaFoldDB" id="G7DXP6"/>
<dbReference type="EMBL" id="BABT02000061">
    <property type="protein sequence ID" value="GAA95356.1"/>
    <property type="molecule type" value="Genomic_DNA"/>
</dbReference>
<evidence type="ECO:0000313" key="2">
    <source>
        <dbReference type="Proteomes" id="UP000009131"/>
    </source>
</evidence>
<comment type="caution">
    <text evidence="1">The sequence shown here is derived from an EMBL/GenBank/DDBJ whole genome shotgun (WGS) entry which is preliminary data.</text>
</comment>
<protein>
    <submittedName>
        <fullName evidence="1">Uncharacterized protein</fullName>
    </submittedName>
</protein>
<name>G7DXP6_MIXOS</name>
<dbReference type="InParanoid" id="G7DXP6"/>
<dbReference type="Proteomes" id="UP000009131">
    <property type="component" value="Unassembled WGS sequence"/>
</dbReference>
<dbReference type="HOGENOM" id="CLU_1886267_0_0_1"/>
<proteinExistence type="predicted"/>
<accession>G7DXP6</accession>
<reference evidence="1 2" key="2">
    <citation type="journal article" date="2012" name="Open Biol.">
        <title>Characteristics of nucleosomes and linker DNA regions on the genome of the basidiomycete Mixia osmundae revealed by mono- and dinucleosome mapping.</title>
        <authorList>
            <person name="Nishida H."/>
            <person name="Kondo S."/>
            <person name="Matsumoto T."/>
            <person name="Suzuki Y."/>
            <person name="Yoshikawa H."/>
            <person name="Taylor T.D."/>
            <person name="Sugiyama J."/>
        </authorList>
    </citation>
    <scope>NUCLEOTIDE SEQUENCE [LARGE SCALE GENOMIC DNA]</scope>
    <source>
        <strain evidence="2">CBS 9802 / IAM 14324 / JCM 22182 / KY 12970</strain>
    </source>
</reference>
<keyword evidence="2" id="KW-1185">Reference proteome</keyword>